<dbReference type="STRING" id="6280.A0A0N4TAU8"/>
<dbReference type="Proteomes" id="UP000278627">
    <property type="component" value="Unassembled WGS sequence"/>
</dbReference>
<gene>
    <name evidence="1" type="ORF">BPAG_LOCUS5298</name>
</gene>
<keyword evidence="2" id="KW-1185">Reference proteome</keyword>
<dbReference type="WBParaSite" id="BPAG_0000533501-mRNA-1">
    <property type="protein sequence ID" value="BPAG_0000533501-mRNA-1"/>
    <property type="gene ID" value="BPAG_0000533501"/>
</dbReference>
<reference evidence="3" key="1">
    <citation type="submission" date="2017-02" db="UniProtKB">
        <authorList>
            <consortium name="WormBaseParasite"/>
        </authorList>
    </citation>
    <scope>IDENTIFICATION</scope>
</reference>
<accession>A0A0N4TAU8</accession>
<organism evidence="3">
    <name type="scientific">Brugia pahangi</name>
    <name type="common">Filarial nematode worm</name>
    <dbReference type="NCBI Taxonomy" id="6280"/>
    <lineage>
        <taxon>Eukaryota</taxon>
        <taxon>Metazoa</taxon>
        <taxon>Ecdysozoa</taxon>
        <taxon>Nematoda</taxon>
        <taxon>Chromadorea</taxon>
        <taxon>Rhabditida</taxon>
        <taxon>Spirurina</taxon>
        <taxon>Spiruromorpha</taxon>
        <taxon>Filarioidea</taxon>
        <taxon>Onchocercidae</taxon>
        <taxon>Brugia</taxon>
    </lineage>
</organism>
<proteinExistence type="predicted"/>
<protein>
    <submittedName>
        <fullName evidence="3">DDE-1 domain-containing protein</fullName>
    </submittedName>
</protein>
<evidence type="ECO:0000313" key="1">
    <source>
        <dbReference type="EMBL" id="VDN86484.1"/>
    </source>
</evidence>
<dbReference type="EMBL" id="UZAD01003560">
    <property type="protein sequence ID" value="VDN86484.1"/>
    <property type="molecule type" value="Genomic_DNA"/>
</dbReference>
<evidence type="ECO:0000313" key="3">
    <source>
        <dbReference type="WBParaSite" id="BPAG_0000533501-mRNA-1"/>
    </source>
</evidence>
<name>A0A0N4TAU8_BRUPA</name>
<reference evidence="1 2" key="2">
    <citation type="submission" date="2018-11" db="EMBL/GenBank/DDBJ databases">
        <authorList>
            <consortium name="Pathogen Informatics"/>
        </authorList>
    </citation>
    <scope>NUCLEOTIDE SEQUENCE [LARGE SCALE GENOMIC DNA]</scope>
</reference>
<evidence type="ECO:0000313" key="2">
    <source>
        <dbReference type="Proteomes" id="UP000278627"/>
    </source>
</evidence>
<sequence length="169" mass="19012">MACRKLGTTKERLAFILLNHYLDLCDAIDDQNPSAIDCSIFDGTDIPQQILLPATKYTSQFEDDEYEEVKEWVLAISMEQSIERNLPYDNDGNFEVSLFDANGISHPACLISGYPTYGNVKEFGSSGRVADRDTWSCFIMTQKTKSTENISDVLQFIAKWTQTTASLSL</sequence>
<dbReference type="AlphaFoldDB" id="A0A0N4TAU8"/>